<keyword evidence="1 3" id="KW-0378">Hydrolase</keyword>
<organism evidence="3 4">
    <name type="scientific">Meridianimarinicoccus marinus</name>
    <dbReference type="NCBI Taxonomy" id="3231483"/>
    <lineage>
        <taxon>Bacteria</taxon>
        <taxon>Pseudomonadati</taxon>
        <taxon>Pseudomonadota</taxon>
        <taxon>Alphaproteobacteria</taxon>
        <taxon>Rhodobacterales</taxon>
        <taxon>Paracoccaceae</taxon>
        <taxon>Meridianimarinicoccus</taxon>
    </lineage>
</organism>
<name>A0ABV3L9G9_9RHOB</name>
<protein>
    <submittedName>
        <fullName evidence="3">DNA repair exonuclease</fullName>
        <ecNumber evidence="3">3.1.-.-</ecNumber>
    </submittedName>
</protein>
<dbReference type="Gene3D" id="3.60.21.10">
    <property type="match status" value="1"/>
</dbReference>
<dbReference type="EC" id="3.1.-.-" evidence="3"/>
<dbReference type="RefSeq" id="WP_366194052.1">
    <property type="nucleotide sequence ID" value="NZ_JBFBVU010000022.1"/>
</dbReference>
<dbReference type="EMBL" id="JBFBVU010000022">
    <property type="protein sequence ID" value="MEV8468096.1"/>
    <property type="molecule type" value="Genomic_DNA"/>
</dbReference>
<proteinExistence type="predicted"/>
<feature type="domain" description="Calcineurin-like phosphoesterase" evidence="2">
    <location>
        <begin position="2"/>
        <end position="196"/>
    </location>
</feature>
<evidence type="ECO:0000313" key="3">
    <source>
        <dbReference type="EMBL" id="MEV8468096.1"/>
    </source>
</evidence>
<dbReference type="SUPFAM" id="SSF56300">
    <property type="entry name" value="Metallo-dependent phosphatases"/>
    <property type="match status" value="1"/>
</dbReference>
<dbReference type="PANTHER" id="PTHR30337">
    <property type="entry name" value="COMPONENT OF ATP-DEPENDENT DSDNA EXONUCLEASE"/>
    <property type="match status" value="1"/>
</dbReference>
<dbReference type="InterPro" id="IPR004843">
    <property type="entry name" value="Calcineurin-like_PHP"/>
</dbReference>
<dbReference type="InterPro" id="IPR029052">
    <property type="entry name" value="Metallo-depent_PP-like"/>
</dbReference>
<dbReference type="Pfam" id="PF00149">
    <property type="entry name" value="Metallophos"/>
    <property type="match status" value="1"/>
</dbReference>
<dbReference type="InterPro" id="IPR050535">
    <property type="entry name" value="DNA_Repair-Maintenance_Comp"/>
</dbReference>
<dbReference type="CDD" id="cd00840">
    <property type="entry name" value="MPP_Mre11_N"/>
    <property type="match status" value="1"/>
</dbReference>
<evidence type="ECO:0000259" key="2">
    <source>
        <dbReference type="Pfam" id="PF00149"/>
    </source>
</evidence>
<dbReference type="PANTHER" id="PTHR30337:SF7">
    <property type="entry name" value="PHOSPHOESTERASE"/>
    <property type="match status" value="1"/>
</dbReference>
<gene>
    <name evidence="3" type="ORF">AB0T83_15065</name>
</gene>
<dbReference type="GO" id="GO:0004527">
    <property type="term" value="F:exonuclease activity"/>
    <property type="evidence" value="ECO:0007669"/>
    <property type="project" value="UniProtKB-KW"/>
</dbReference>
<evidence type="ECO:0000256" key="1">
    <source>
        <dbReference type="ARBA" id="ARBA00022801"/>
    </source>
</evidence>
<sequence length="416" mass="44390">MFRFIHSADLHIDSPLKSLALKDEELALRVGSATRQALQVIVDTCITQKAHALLISGDLFDGDIKSMKTAAFVTGQFERLNSAGIRVFLIRGNHDAESTPSREIQMPPNVTLFSGHGGVVEIPEHGVAIHGVSFSQPSAPDSLLPRLRAPVAGLFNIGLLHTSLAGAAGHDTYAPCSLRELTGHGFDYWALGHIHRRKIYAEHPFIVMPGMPQGRDIGEAGPKSATLVTVEDGHATLEEIPTSVVIFEAVACDLGQIDDWRDAQGAVLDRLRDRAGQCGAAFLVARVTLTGTTDLAWKIRRDQDQFQFQLSEALVGIGGIAIEKLEVALSAHPRSAPDGIAGAELAGLMQELIATPAFEERAVELVRALASELPPDIRDALGAIEDELTALAKTLTAEGVEDIAARLAAPQGGDTT</sequence>
<keyword evidence="4" id="KW-1185">Reference proteome</keyword>
<comment type="caution">
    <text evidence="3">The sequence shown here is derived from an EMBL/GenBank/DDBJ whole genome shotgun (WGS) entry which is preliminary data.</text>
</comment>
<keyword evidence="3" id="KW-0269">Exonuclease</keyword>
<dbReference type="Proteomes" id="UP001553161">
    <property type="component" value="Unassembled WGS sequence"/>
</dbReference>
<evidence type="ECO:0000313" key="4">
    <source>
        <dbReference type="Proteomes" id="UP001553161"/>
    </source>
</evidence>
<accession>A0ABV3L9G9</accession>
<reference evidence="3 4" key="1">
    <citation type="submission" date="2024-07" db="EMBL/GenBank/DDBJ databases">
        <authorList>
            <person name="Kang M."/>
        </authorList>
    </citation>
    <scope>NUCLEOTIDE SEQUENCE [LARGE SCALE GENOMIC DNA]</scope>
    <source>
        <strain evidence="3 4">DFM31</strain>
    </source>
</reference>
<keyword evidence="3" id="KW-0540">Nuclease</keyword>
<dbReference type="InterPro" id="IPR041796">
    <property type="entry name" value="Mre11_N"/>
</dbReference>